<gene>
    <name evidence="2" type="ordered locus">Ilyop_2886</name>
</gene>
<protein>
    <submittedName>
        <fullName evidence="2">Uncharacterized protein</fullName>
    </submittedName>
</protein>
<sequence>MKLESLHQRRERLKEEKKNLDLQIKEVLQKEMARKKREINKFLDYLGIYNEIIDDDLAKQIFYGSSQETLELIRDPKNNKERLDFLKEIGAFKIEELKEQKRMEALKRKSARKESLT</sequence>
<reference evidence="2 3" key="1">
    <citation type="journal article" date="2010" name="Stand. Genomic Sci.">
        <title>Complete genome sequence of Ilyobacter polytropus type strain (CuHbu1).</title>
        <authorList>
            <person name="Sikorski J."/>
            <person name="Chertkov O."/>
            <person name="Lapidus A."/>
            <person name="Nolan M."/>
            <person name="Lucas S."/>
            <person name="Del Rio T.G."/>
            <person name="Tice H."/>
            <person name="Cheng J.F."/>
            <person name="Tapia R."/>
            <person name="Han C."/>
            <person name="Goodwin L."/>
            <person name="Pitluck S."/>
            <person name="Liolios K."/>
            <person name="Ivanova N."/>
            <person name="Mavromatis K."/>
            <person name="Mikhailova N."/>
            <person name="Pati A."/>
            <person name="Chen A."/>
            <person name="Palaniappan K."/>
            <person name="Land M."/>
            <person name="Hauser L."/>
            <person name="Chang Y.J."/>
            <person name="Jeffries C.D."/>
            <person name="Brambilla E."/>
            <person name="Yasawong M."/>
            <person name="Rohde M."/>
            <person name="Pukall R."/>
            <person name="Spring S."/>
            <person name="Goker M."/>
            <person name="Woyke T."/>
            <person name="Bristow J."/>
            <person name="Eisen J.A."/>
            <person name="Markowitz V."/>
            <person name="Hugenholtz P."/>
            <person name="Kyrpides N.C."/>
            <person name="Klenk H.P."/>
        </authorList>
    </citation>
    <scope>NUCLEOTIDE SEQUENCE [LARGE SCALE GENOMIC DNA]</scope>
    <source>
        <strain evidence="3">ATCC 51220 / DSM 2926 / LMG 16218 / CuHBu1</strain>
        <plasmid evidence="3">pILYOP02</plasmid>
    </source>
</reference>
<dbReference type="TCDB" id="3.A.7.4.2">
    <property type="family name" value="the type iv (conjugal dna-protein transfer or virb) secretory pathway (ivsp) family"/>
</dbReference>
<evidence type="ECO:0000313" key="2">
    <source>
        <dbReference type="EMBL" id="ADO84633.1"/>
    </source>
</evidence>
<dbReference type="KEGG" id="ipo:Ilyop_2886"/>
<dbReference type="HOGENOM" id="CLU_2081640_0_0_0"/>
<keyword evidence="2" id="KW-0614">Plasmid</keyword>
<organism evidence="2 3">
    <name type="scientific">Ilyobacter polytropus (strain ATCC 51220 / DSM 2926 / LMG 16218 / CuHBu1)</name>
    <dbReference type="NCBI Taxonomy" id="572544"/>
    <lineage>
        <taxon>Bacteria</taxon>
        <taxon>Fusobacteriati</taxon>
        <taxon>Fusobacteriota</taxon>
        <taxon>Fusobacteriia</taxon>
        <taxon>Fusobacteriales</taxon>
        <taxon>Fusobacteriaceae</taxon>
        <taxon>Ilyobacter</taxon>
    </lineage>
</organism>
<dbReference type="AlphaFoldDB" id="E3HE21"/>
<dbReference type="EMBL" id="CP002283">
    <property type="protein sequence ID" value="ADO84633.1"/>
    <property type="molecule type" value="Genomic_DNA"/>
</dbReference>
<geneLocation type="plasmid" evidence="2 3">
    <name>pILYOP02</name>
</geneLocation>
<evidence type="ECO:0000313" key="3">
    <source>
        <dbReference type="Proteomes" id="UP000006875"/>
    </source>
</evidence>
<proteinExistence type="predicted"/>
<keyword evidence="1" id="KW-0175">Coiled coil</keyword>
<evidence type="ECO:0000256" key="1">
    <source>
        <dbReference type="SAM" id="Coils"/>
    </source>
</evidence>
<dbReference type="Proteomes" id="UP000006875">
    <property type="component" value="Plasmid pILYOP02"/>
</dbReference>
<feature type="coiled-coil region" evidence="1">
    <location>
        <begin position="3"/>
        <end position="30"/>
    </location>
</feature>
<keyword evidence="3" id="KW-1185">Reference proteome</keyword>
<name>E3HE21_ILYPC</name>
<dbReference type="RefSeq" id="WP_013389285.1">
    <property type="nucleotide sequence ID" value="NC_014634.1"/>
</dbReference>
<accession>E3HE21</accession>